<dbReference type="Pfam" id="PF00550">
    <property type="entry name" value="PP-binding"/>
    <property type="match status" value="1"/>
</dbReference>
<protein>
    <submittedName>
        <fullName evidence="4">Acyl carrier protein</fullName>
    </submittedName>
</protein>
<evidence type="ECO:0000256" key="1">
    <source>
        <dbReference type="ARBA" id="ARBA00022450"/>
    </source>
</evidence>
<name>A0A947GP63_9CYAN</name>
<organism evidence="4 5">
    <name type="scientific">Leptothoe spongobia TAU-MAC 1115</name>
    <dbReference type="NCBI Taxonomy" id="1967444"/>
    <lineage>
        <taxon>Bacteria</taxon>
        <taxon>Bacillati</taxon>
        <taxon>Cyanobacteriota</taxon>
        <taxon>Cyanophyceae</taxon>
        <taxon>Nodosilineales</taxon>
        <taxon>Cymatolegaceae</taxon>
        <taxon>Leptothoe</taxon>
        <taxon>Leptothoe spongobia</taxon>
    </lineage>
</organism>
<dbReference type="SMART" id="SM00823">
    <property type="entry name" value="PKS_PP"/>
    <property type="match status" value="1"/>
</dbReference>
<dbReference type="GO" id="GO:0031177">
    <property type="term" value="F:phosphopantetheine binding"/>
    <property type="evidence" value="ECO:0007669"/>
    <property type="project" value="InterPro"/>
</dbReference>
<dbReference type="InterPro" id="IPR006162">
    <property type="entry name" value="Ppantetheine_attach_site"/>
</dbReference>
<keyword evidence="1" id="KW-0596">Phosphopantetheine</keyword>
<gene>
    <name evidence="4" type="ORF">IXB50_13245</name>
</gene>
<dbReference type="InterPro" id="IPR020806">
    <property type="entry name" value="PKS_PP-bd"/>
</dbReference>
<dbReference type="InterPro" id="IPR009081">
    <property type="entry name" value="PP-bd_ACP"/>
</dbReference>
<reference evidence="4" key="2">
    <citation type="journal article" date="2021" name="Mar. Drugs">
        <title>Genome Reduction and Secondary Metabolism of the Marine Sponge-Associated Cyanobacterium Leptothoe.</title>
        <authorList>
            <person name="Konstantinou D."/>
            <person name="Popin R.V."/>
            <person name="Fewer D.P."/>
            <person name="Sivonen K."/>
            <person name="Gkelis S."/>
        </authorList>
    </citation>
    <scope>NUCLEOTIDE SEQUENCE</scope>
    <source>
        <strain evidence="4">TAU-MAC 1115</strain>
    </source>
</reference>
<evidence type="ECO:0000256" key="2">
    <source>
        <dbReference type="ARBA" id="ARBA00022553"/>
    </source>
</evidence>
<proteinExistence type="predicted"/>
<dbReference type="EMBL" id="JADOES010000025">
    <property type="protein sequence ID" value="MBT9316391.1"/>
    <property type="molecule type" value="Genomic_DNA"/>
</dbReference>
<dbReference type="AlphaFoldDB" id="A0A947GP63"/>
<dbReference type="SMART" id="SM01294">
    <property type="entry name" value="PKS_PP_betabranch"/>
    <property type="match status" value="1"/>
</dbReference>
<feature type="domain" description="Carrier" evidence="3">
    <location>
        <begin position="14"/>
        <end position="91"/>
    </location>
</feature>
<dbReference type="SUPFAM" id="SSF47336">
    <property type="entry name" value="ACP-like"/>
    <property type="match status" value="1"/>
</dbReference>
<dbReference type="PROSITE" id="PS00012">
    <property type="entry name" value="PHOSPHOPANTETHEINE"/>
    <property type="match status" value="1"/>
</dbReference>
<dbReference type="RefSeq" id="WP_215609459.1">
    <property type="nucleotide sequence ID" value="NZ_JADOES010000025.1"/>
</dbReference>
<keyword evidence="2" id="KW-0597">Phosphoprotein</keyword>
<dbReference type="InterPro" id="IPR036736">
    <property type="entry name" value="ACP-like_sf"/>
</dbReference>
<evidence type="ECO:0000313" key="5">
    <source>
        <dbReference type="Proteomes" id="UP000717364"/>
    </source>
</evidence>
<keyword evidence="5" id="KW-1185">Reference proteome</keyword>
<evidence type="ECO:0000259" key="3">
    <source>
        <dbReference type="PROSITE" id="PS50075"/>
    </source>
</evidence>
<dbReference type="Gene3D" id="1.10.1200.10">
    <property type="entry name" value="ACP-like"/>
    <property type="match status" value="1"/>
</dbReference>
<dbReference type="Proteomes" id="UP000717364">
    <property type="component" value="Unassembled WGS sequence"/>
</dbReference>
<evidence type="ECO:0000313" key="4">
    <source>
        <dbReference type="EMBL" id="MBT9316391.1"/>
    </source>
</evidence>
<accession>A0A947GP63</accession>
<comment type="caution">
    <text evidence="4">The sequence shown here is derived from an EMBL/GenBank/DDBJ whole genome shotgun (WGS) entry which is preliminary data.</text>
</comment>
<reference evidence="4" key="1">
    <citation type="submission" date="2020-11" db="EMBL/GenBank/DDBJ databases">
        <authorList>
            <person name="Konstantinou D."/>
            <person name="Gkelis S."/>
            <person name="Popin R."/>
            <person name="Fewer D."/>
            <person name="Sivonen K."/>
        </authorList>
    </citation>
    <scope>NUCLEOTIDE SEQUENCE</scope>
    <source>
        <strain evidence="4">TAU-MAC 1115</strain>
    </source>
</reference>
<dbReference type="PROSITE" id="PS50075">
    <property type="entry name" value="CARRIER"/>
    <property type="match status" value="1"/>
</dbReference>
<sequence>MQQLQTSNSSSAVSPAMAIRQWLISQLAEVLSLDPSTIEAQQPLTRYGLDSIDAVTLVGDLEDWLDLELPSTLLWDYPTVEKAANYLVEEFDVSV</sequence>